<dbReference type="Proteomes" id="UP000038045">
    <property type="component" value="Unplaced"/>
</dbReference>
<evidence type="ECO:0000256" key="1">
    <source>
        <dbReference type="SAM" id="SignalP"/>
    </source>
</evidence>
<sequence length="153" mass="16899">MLKKLLIFILVLKIKLLMAKMCNEGSFIFGLNGKLYCECGGQPNYKNVIVQKCDSAGFLCSKIGQATMYYNGFGFGTAMDVTPSSNFKLQVKITYKCCCPNGSVLCLREHYLNIPEDKIYCGNNITSIAEFGNIILPRGTIRNLGIAGPFGRK</sequence>
<protein>
    <submittedName>
        <fullName evidence="3">Uncharacterized protein</fullName>
    </submittedName>
</protein>
<keyword evidence="2" id="KW-1185">Reference proteome</keyword>
<organism evidence="2 3">
    <name type="scientific">Parastrongyloides trichosuri</name>
    <name type="common">Possum-specific nematode worm</name>
    <dbReference type="NCBI Taxonomy" id="131310"/>
    <lineage>
        <taxon>Eukaryota</taxon>
        <taxon>Metazoa</taxon>
        <taxon>Ecdysozoa</taxon>
        <taxon>Nematoda</taxon>
        <taxon>Chromadorea</taxon>
        <taxon>Rhabditida</taxon>
        <taxon>Tylenchina</taxon>
        <taxon>Panagrolaimomorpha</taxon>
        <taxon>Strongyloidoidea</taxon>
        <taxon>Strongyloididae</taxon>
        <taxon>Parastrongyloides</taxon>
    </lineage>
</organism>
<keyword evidence="1" id="KW-0732">Signal</keyword>
<reference evidence="3" key="1">
    <citation type="submission" date="2017-02" db="UniProtKB">
        <authorList>
            <consortium name="WormBaseParasite"/>
        </authorList>
    </citation>
    <scope>IDENTIFICATION</scope>
</reference>
<evidence type="ECO:0000313" key="2">
    <source>
        <dbReference type="Proteomes" id="UP000038045"/>
    </source>
</evidence>
<dbReference type="WBParaSite" id="PTRK_0001649500.1">
    <property type="protein sequence ID" value="PTRK_0001649500.1"/>
    <property type="gene ID" value="PTRK_0001649500"/>
</dbReference>
<feature type="signal peptide" evidence="1">
    <location>
        <begin position="1"/>
        <end position="19"/>
    </location>
</feature>
<dbReference type="AlphaFoldDB" id="A0A0N5A4D9"/>
<accession>A0A0N5A4D9</accession>
<feature type="chain" id="PRO_5005892665" evidence="1">
    <location>
        <begin position="20"/>
        <end position="153"/>
    </location>
</feature>
<proteinExistence type="predicted"/>
<evidence type="ECO:0000313" key="3">
    <source>
        <dbReference type="WBParaSite" id="PTRK_0001649500.1"/>
    </source>
</evidence>
<name>A0A0N5A4D9_PARTI</name>